<dbReference type="InterPro" id="IPR005097">
    <property type="entry name" value="Sacchrp_dh_NADP-bd"/>
</dbReference>
<dbReference type="GeneID" id="56076375"/>
<evidence type="ECO:0000259" key="1">
    <source>
        <dbReference type="Pfam" id="PF03435"/>
    </source>
</evidence>
<gene>
    <name evidence="2" type="ORF">HZS55_00890</name>
</gene>
<dbReference type="Gene3D" id="3.40.50.720">
    <property type="entry name" value="NAD(P)-binding Rossmann-like Domain"/>
    <property type="match status" value="1"/>
</dbReference>
<dbReference type="SUPFAM" id="SSF51735">
    <property type="entry name" value="NAD(P)-binding Rossmann-fold domains"/>
    <property type="match status" value="1"/>
</dbReference>
<evidence type="ECO:0000313" key="3">
    <source>
        <dbReference type="Proteomes" id="UP000509667"/>
    </source>
</evidence>
<accession>A0A7D5SNS2</accession>
<dbReference type="Pfam" id="PF03435">
    <property type="entry name" value="Sacchrp_dh_NADP"/>
    <property type="match status" value="1"/>
</dbReference>
<dbReference type="InterPro" id="IPR036291">
    <property type="entry name" value="NAD(P)-bd_dom_sf"/>
</dbReference>
<dbReference type="PANTHER" id="PTHR43781:SF1">
    <property type="entry name" value="SACCHAROPINE DEHYDROGENASE"/>
    <property type="match status" value="1"/>
</dbReference>
<dbReference type="EMBL" id="CP058910">
    <property type="protein sequence ID" value="QLH75947.1"/>
    <property type="molecule type" value="Genomic_DNA"/>
</dbReference>
<evidence type="ECO:0000313" key="2">
    <source>
        <dbReference type="EMBL" id="QLH75947.1"/>
    </source>
</evidence>
<reference evidence="2 3" key="1">
    <citation type="submission" date="2020-07" db="EMBL/GenBank/DDBJ databases">
        <title>Halosimplex pelagicum sp. nov. and Halosimplex rubrum sp. nov., isolated from salted brown alga Laminaria, and emended description of the genus Halosimplex.</title>
        <authorList>
            <person name="Cui H."/>
        </authorList>
    </citation>
    <scope>NUCLEOTIDE SEQUENCE [LARGE SCALE GENOMIC DNA]</scope>
    <source>
        <strain evidence="2 3">R27</strain>
    </source>
</reference>
<dbReference type="PANTHER" id="PTHR43781">
    <property type="entry name" value="SACCHAROPINE DEHYDROGENASE"/>
    <property type="match status" value="1"/>
</dbReference>
<dbReference type="OrthoDB" id="194971at2157"/>
<sequence length="371" mass="39412">MADLLVYGSYGYTGRLVVDEATDRGLDVVVAGRDRDAVENQAIRQGCEERVFALDEPRLLDLALEEVEAVLNCAGPFARTAEPVVEGCLRTGTHYLDITGEIEVFERLAAEDERAEKAGITVLPGVGFDVVPTDCLAAHLAERLPEADRLALGFEASGGISPGTAKTAVRGLGGGGAVRRDGRIESAPIGGDTRRIDFGRGERTAMAVPWGDVSTAYHTTGIGDVAVYTAVPSWAPRAARVAGIVGPLAGSGPVQSLLESLIDARVDGPDERVRREGESYVWGEARRLDAPRSERQGREQVETDDGERAVSRLVAPETYRLTRLAAVEIAERVVAGDAPTGFRTPAGAFGPDLVLDIEGVERTDEPVETGP</sequence>
<protein>
    <submittedName>
        <fullName evidence="2">Saccharopine dehydrogenase NADP-binding domain-containing protein</fullName>
    </submittedName>
</protein>
<proteinExistence type="predicted"/>
<feature type="domain" description="Saccharopine dehydrogenase NADP binding" evidence="1">
    <location>
        <begin position="5"/>
        <end position="123"/>
    </location>
</feature>
<dbReference type="Proteomes" id="UP000509667">
    <property type="component" value="Chromosome"/>
</dbReference>
<organism evidence="2 3">
    <name type="scientific">Halosimplex rubrum</name>
    <dbReference type="NCBI Taxonomy" id="869889"/>
    <lineage>
        <taxon>Archaea</taxon>
        <taxon>Methanobacteriati</taxon>
        <taxon>Methanobacteriota</taxon>
        <taxon>Stenosarchaea group</taxon>
        <taxon>Halobacteria</taxon>
        <taxon>Halobacteriales</taxon>
        <taxon>Haloarculaceae</taxon>
        <taxon>Halosimplex</taxon>
    </lineage>
</organism>
<keyword evidence="3" id="KW-1185">Reference proteome</keyword>
<dbReference type="AlphaFoldDB" id="A0A7D5SNS2"/>
<dbReference type="KEGG" id="hrr:HZS55_00890"/>
<dbReference type="RefSeq" id="WP_179909893.1">
    <property type="nucleotide sequence ID" value="NZ_CP058910.1"/>
</dbReference>
<name>A0A7D5SNS2_9EURY</name>